<accession>A0A0E9QFY9</accession>
<dbReference type="AlphaFoldDB" id="A0A0E9QFY9"/>
<evidence type="ECO:0000313" key="1">
    <source>
        <dbReference type="EMBL" id="JAH15761.1"/>
    </source>
</evidence>
<protein>
    <submittedName>
        <fullName evidence="1">Uncharacterized protein</fullName>
    </submittedName>
</protein>
<proteinExistence type="predicted"/>
<reference evidence="1" key="2">
    <citation type="journal article" date="2015" name="Fish Shellfish Immunol.">
        <title>Early steps in the European eel (Anguilla anguilla)-Vibrio vulnificus interaction in the gills: Role of the RtxA13 toxin.</title>
        <authorList>
            <person name="Callol A."/>
            <person name="Pajuelo D."/>
            <person name="Ebbesson L."/>
            <person name="Teles M."/>
            <person name="MacKenzie S."/>
            <person name="Amaro C."/>
        </authorList>
    </citation>
    <scope>NUCLEOTIDE SEQUENCE</scope>
</reference>
<name>A0A0E9QFY9_ANGAN</name>
<organism evidence="1">
    <name type="scientific">Anguilla anguilla</name>
    <name type="common">European freshwater eel</name>
    <name type="synonym">Muraena anguilla</name>
    <dbReference type="NCBI Taxonomy" id="7936"/>
    <lineage>
        <taxon>Eukaryota</taxon>
        <taxon>Metazoa</taxon>
        <taxon>Chordata</taxon>
        <taxon>Craniata</taxon>
        <taxon>Vertebrata</taxon>
        <taxon>Euteleostomi</taxon>
        <taxon>Actinopterygii</taxon>
        <taxon>Neopterygii</taxon>
        <taxon>Teleostei</taxon>
        <taxon>Anguilliformes</taxon>
        <taxon>Anguillidae</taxon>
        <taxon>Anguilla</taxon>
    </lineage>
</organism>
<dbReference type="EMBL" id="GBXM01092816">
    <property type="protein sequence ID" value="JAH15761.1"/>
    <property type="molecule type" value="Transcribed_RNA"/>
</dbReference>
<reference evidence="1" key="1">
    <citation type="submission" date="2014-11" db="EMBL/GenBank/DDBJ databases">
        <authorList>
            <person name="Amaro Gonzalez C."/>
        </authorList>
    </citation>
    <scope>NUCLEOTIDE SEQUENCE</scope>
</reference>
<sequence length="25" mass="3183">MLRYQTYHIWQILMKRLVDKTTSEK</sequence>